<comment type="caution">
    <text evidence="2">The sequence shown here is derived from an EMBL/GenBank/DDBJ whole genome shotgun (WGS) entry which is preliminary data.</text>
</comment>
<evidence type="ECO:0000313" key="3">
    <source>
        <dbReference type="Proteomes" id="UP001242045"/>
    </source>
</evidence>
<dbReference type="Proteomes" id="UP001242045">
    <property type="component" value="Unassembled WGS sequence"/>
</dbReference>
<name>A0AAW8CYW1_9BURK</name>
<reference evidence="2" key="1">
    <citation type="submission" date="2023-07" db="EMBL/GenBank/DDBJ databases">
        <title>Sorghum-associated microbial communities from plants grown in Nebraska, USA.</title>
        <authorList>
            <person name="Schachtman D."/>
        </authorList>
    </citation>
    <scope>NUCLEOTIDE SEQUENCE</scope>
    <source>
        <strain evidence="2">DS3754</strain>
    </source>
</reference>
<dbReference type="RefSeq" id="WP_307686098.1">
    <property type="nucleotide sequence ID" value="NZ_JAUSRD010000012.1"/>
</dbReference>
<proteinExistence type="predicted"/>
<dbReference type="AlphaFoldDB" id="A0AAW8CYW1"/>
<sequence length="382" mass="40648">MAGAPQSSYAPAGGVSVIDSGGVSSADRVAQMNRDAAHTRDMSLRQGLLPQADVLTTQPGLGFIPDAGPFRARNEDAFQLGKAQYDLQQANNSLVRGRPNQAAIQSATQRLGDLQTGQTQAARDAGETQRAQIAEQGLDSRARVVDARQQQELGIKQQGLVLDARRDDRAAAGSFVEQAQKARLATLQDQVLNGSPQQRDQAAAAIAAMQGKEYGSKPPEGYRRSANGNLEPIPGGPAFKEGQQQAKDTQDIFGIIDQATPLLNQATNSYIGVGADKVAQAFGRSTDGAIATSQLSALQGALISKMPKMSGPQSDKDVQLYREMAGQIGDATIPREQRLAALQTVRQLNEKYLPVAKVSSDVEALPSGAYFKTPDGKMRRKP</sequence>
<protein>
    <submittedName>
        <fullName evidence="2">Uncharacterized protein</fullName>
    </submittedName>
</protein>
<accession>A0AAW8CYW1</accession>
<dbReference type="EMBL" id="JAUSRD010000012">
    <property type="protein sequence ID" value="MDP9895387.1"/>
    <property type="molecule type" value="Genomic_DNA"/>
</dbReference>
<gene>
    <name evidence="2" type="ORF">J2W31_004512</name>
</gene>
<feature type="region of interest" description="Disordered" evidence="1">
    <location>
        <begin position="1"/>
        <end position="21"/>
    </location>
</feature>
<evidence type="ECO:0000256" key="1">
    <source>
        <dbReference type="SAM" id="MobiDB-lite"/>
    </source>
</evidence>
<organism evidence="2 3">
    <name type="scientific">Variovorax boronicumulans</name>
    <dbReference type="NCBI Taxonomy" id="436515"/>
    <lineage>
        <taxon>Bacteria</taxon>
        <taxon>Pseudomonadati</taxon>
        <taxon>Pseudomonadota</taxon>
        <taxon>Betaproteobacteria</taxon>
        <taxon>Burkholderiales</taxon>
        <taxon>Comamonadaceae</taxon>
        <taxon>Variovorax</taxon>
    </lineage>
</organism>
<evidence type="ECO:0000313" key="2">
    <source>
        <dbReference type="EMBL" id="MDP9895387.1"/>
    </source>
</evidence>